<evidence type="ECO:0000313" key="3">
    <source>
        <dbReference type="Proteomes" id="UP001208689"/>
    </source>
</evidence>
<accession>A0ABY6HNU8</accession>
<dbReference type="EMBL" id="CP104013">
    <property type="protein sequence ID" value="UYP45195.1"/>
    <property type="molecule type" value="Genomic_DNA"/>
</dbReference>
<dbReference type="InterPro" id="IPR018711">
    <property type="entry name" value="NAGPA"/>
</dbReference>
<reference evidence="2" key="1">
    <citation type="submission" date="2022-09" db="EMBL/GenBank/DDBJ databases">
        <title>Actin cytoskeleton and complex cell architecture in an #Asgard archaeon.</title>
        <authorList>
            <person name="Ponce Toledo R.I."/>
            <person name="Schleper C."/>
            <person name="Rodrigues Oliveira T."/>
            <person name="Wollweber F."/>
            <person name="Xu J."/>
            <person name="Rittmann S."/>
            <person name="Klingl A."/>
            <person name="Pilhofer M."/>
        </authorList>
    </citation>
    <scope>NUCLEOTIDE SEQUENCE</scope>
    <source>
        <strain evidence="2">B-35</strain>
    </source>
</reference>
<name>A0ABY6HNU8_9ARCH</name>
<proteinExistence type="predicted"/>
<keyword evidence="3" id="KW-1185">Reference proteome</keyword>
<sequence length="257" mass="29346">MLYSESVLLHTPNYQLVKIRGEVEKKYPFEAFFFKVEKLSIVCRIHHSNPPQKVSEMVCSYPKNIAAINGGFYKLTERNRTPLDWLIVNKFEIQSLRNQSRPCVFIFDGGAYIASPSNQDQFHSVLQAGPLLVHNNIIQTDYSDFQEKAYDFDTDITVDRNPRSVFGYDSKHYFLLVVEGRSDRSHGLFLEETALLAQKCGMTEAINLDGGGSCTLIVENKLINEPRFAFRSEPHPLDSQVQGKERLIPTALLLNLR</sequence>
<dbReference type="Proteomes" id="UP001208689">
    <property type="component" value="Chromosome"/>
</dbReference>
<evidence type="ECO:0000259" key="1">
    <source>
        <dbReference type="Pfam" id="PF09992"/>
    </source>
</evidence>
<gene>
    <name evidence="2" type="ORF">NEF87_001480</name>
</gene>
<organism evidence="2 3">
    <name type="scientific">Candidatus Lokiarchaeum ossiferum</name>
    <dbReference type="NCBI Taxonomy" id="2951803"/>
    <lineage>
        <taxon>Archaea</taxon>
        <taxon>Promethearchaeati</taxon>
        <taxon>Promethearchaeota</taxon>
        <taxon>Promethearchaeia</taxon>
        <taxon>Promethearchaeales</taxon>
        <taxon>Promethearchaeaceae</taxon>
        <taxon>Candidatus Lokiarchaeum</taxon>
    </lineage>
</organism>
<dbReference type="Pfam" id="PF09992">
    <property type="entry name" value="NAGPA"/>
    <property type="match status" value="1"/>
</dbReference>
<evidence type="ECO:0000313" key="2">
    <source>
        <dbReference type="EMBL" id="UYP45195.1"/>
    </source>
</evidence>
<dbReference type="PANTHER" id="PTHR40446">
    <property type="entry name" value="N-ACETYLGLUCOSAMINE-1-PHOSPHODIESTER ALPHA-N-ACETYLGLUCOSAMINIDASE"/>
    <property type="match status" value="1"/>
</dbReference>
<feature type="domain" description="Phosphodiester glycosidase" evidence="1">
    <location>
        <begin position="65"/>
        <end position="230"/>
    </location>
</feature>
<protein>
    <recommendedName>
        <fullName evidence="1">Phosphodiester glycosidase domain-containing protein</fullName>
    </recommendedName>
</protein>
<dbReference type="PANTHER" id="PTHR40446:SF2">
    <property type="entry name" value="N-ACETYLGLUCOSAMINE-1-PHOSPHODIESTER ALPHA-N-ACETYLGLUCOSAMINIDASE"/>
    <property type="match status" value="1"/>
</dbReference>